<feature type="compositionally biased region" description="Basic residues" evidence="1">
    <location>
        <begin position="12"/>
        <end position="23"/>
    </location>
</feature>
<dbReference type="Proteomes" id="UP001596512">
    <property type="component" value="Unassembled WGS sequence"/>
</dbReference>
<proteinExistence type="predicted"/>
<feature type="region of interest" description="Disordered" evidence="1">
    <location>
        <begin position="1"/>
        <end position="24"/>
    </location>
</feature>
<name>A0ABW2TNT0_9PSEU</name>
<keyword evidence="3" id="KW-1185">Reference proteome</keyword>
<evidence type="ECO:0000313" key="3">
    <source>
        <dbReference type="Proteomes" id="UP001596512"/>
    </source>
</evidence>
<sequence>MRAPAAGPGVLRHTHPAAHRRPARGASLWHVIDDKGTTIHTLQDDDPNVTAVRKLVALHSGAVDNRSPDTVSGSVEVEFSFYDKAFAARLESERYADKLVRLFTDNALTTRQTSVAWYQSTFHQDMRTAKVDMESTFEFTAASPEYLAANQFELNKPYTQRRTLSLHLDGDTWRIGTIEKSHLSKPNPKPGG</sequence>
<protein>
    <recommendedName>
        <fullName evidence="4">Mce-associated membrane protein</fullName>
    </recommendedName>
</protein>
<gene>
    <name evidence="2" type="ORF">ACFQV2_20000</name>
</gene>
<evidence type="ECO:0008006" key="4">
    <source>
        <dbReference type="Google" id="ProtNLM"/>
    </source>
</evidence>
<accession>A0ABW2TNT0</accession>
<dbReference type="EMBL" id="JBHTEY010000004">
    <property type="protein sequence ID" value="MFC7615440.1"/>
    <property type="molecule type" value="Genomic_DNA"/>
</dbReference>
<comment type="caution">
    <text evidence="2">The sequence shown here is derived from an EMBL/GenBank/DDBJ whole genome shotgun (WGS) entry which is preliminary data.</text>
</comment>
<reference evidence="3" key="1">
    <citation type="journal article" date="2019" name="Int. J. Syst. Evol. Microbiol.">
        <title>The Global Catalogue of Microorganisms (GCM) 10K type strain sequencing project: providing services to taxonomists for standard genome sequencing and annotation.</title>
        <authorList>
            <consortium name="The Broad Institute Genomics Platform"/>
            <consortium name="The Broad Institute Genome Sequencing Center for Infectious Disease"/>
            <person name="Wu L."/>
            <person name="Ma J."/>
        </authorList>
    </citation>
    <scope>NUCLEOTIDE SEQUENCE [LARGE SCALE GENOMIC DNA]</scope>
    <source>
        <strain evidence="3">JCM 17695</strain>
    </source>
</reference>
<evidence type="ECO:0000313" key="2">
    <source>
        <dbReference type="EMBL" id="MFC7615440.1"/>
    </source>
</evidence>
<evidence type="ECO:0000256" key="1">
    <source>
        <dbReference type="SAM" id="MobiDB-lite"/>
    </source>
</evidence>
<organism evidence="2 3">
    <name type="scientific">Actinokineospora soli</name>
    <dbReference type="NCBI Taxonomy" id="1048753"/>
    <lineage>
        <taxon>Bacteria</taxon>
        <taxon>Bacillati</taxon>
        <taxon>Actinomycetota</taxon>
        <taxon>Actinomycetes</taxon>
        <taxon>Pseudonocardiales</taxon>
        <taxon>Pseudonocardiaceae</taxon>
        <taxon>Actinokineospora</taxon>
    </lineage>
</organism>